<keyword evidence="5" id="KW-0408">Iron</keyword>
<keyword evidence="4" id="KW-0560">Oxidoreductase</keyword>
<keyword evidence="10" id="KW-1185">Reference proteome</keyword>
<dbReference type="Gene3D" id="3.10.20.30">
    <property type="match status" value="1"/>
</dbReference>
<keyword evidence="2" id="KW-0001">2Fe-2S</keyword>
<dbReference type="InterPro" id="IPR039261">
    <property type="entry name" value="FNR_nucleotide-bd"/>
</dbReference>
<dbReference type="PANTHER" id="PTHR47354:SF1">
    <property type="entry name" value="CARNITINE MONOOXYGENASE REDUCTASE SUBUNIT"/>
    <property type="match status" value="1"/>
</dbReference>
<dbReference type="InterPro" id="IPR001041">
    <property type="entry name" value="2Fe-2S_ferredoxin-type"/>
</dbReference>
<dbReference type="CDD" id="cd06185">
    <property type="entry name" value="PDR_like"/>
    <property type="match status" value="1"/>
</dbReference>
<dbReference type="Proteomes" id="UP000825701">
    <property type="component" value="Chromosome"/>
</dbReference>
<dbReference type="PROSITE" id="PS51384">
    <property type="entry name" value="FAD_FR"/>
    <property type="match status" value="1"/>
</dbReference>
<dbReference type="CDD" id="cd00207">
    <property type="entry name" value="fer2"/>
    <property type="match status" value="1"/>
</dbReference>
<feature type="domain" description="FAD-binding FR-type" evidence="8">
    <location>
        <begin position="1"/>
        <end position="106"/>
    </location>
</feature>
<evidence type="ECO:0000256" key="2">
    <source>
        <dbReference type="ARBA" id="ARBA00022714"/>
    </source>
</evidence>
<protein>
    <submittedName>
        <fullName evidence="9">PDR/VanB family oxidoreductase</fullName>
    </submittedName>
</protein>
<reference evidence="9" key="1">
    <citation type="submission" date="2021-08" db="EMBL/GenBank/DDBJ databases">
        <authorList>
            <person name="Zhang H."/>
            <person name="Xu M."/>
            <person name="Yu Z."/>
            <person name="Yang L."/>
            <person name="Cai Y."/>
        </authorList>
    </citation>
    <scope>NUCLEOTIDE SEQUENCE</scope>
    <source>
        <strain evidence="9">CHL1</strain>
    </source>
</reference>
<accession>A0A9E6RCK4</accession>
<gene>
    <name evidence="9" type="ORF">K6K41_10690</name>
</gene>
<dbReference type="GO" id="GO:0051537">
    <property type="term" value="F:2 iron, 2 sulfur cluster binding"/>
    <property type="evidence" value="ECO:0007669"/>
    <property type="project" value="UniProtKB-KW"/>
</dbReference>
<dbReference type="EMBL" id="CP081869">
    <property type="protein sequence ID" value="QZO01782.1"/>
    <property type="molecule type" value="Genomic_DNA"/>
</dbReference>
<dbReference type="Gene3D" id="2.40.30.10">
    <property type="entry name" value="Translation factors"/>
    <property type="match status" value="1"/>
</dbReference>
<name>A0A9E6RCK4_9HYPH</name>
<dbReference type="KEGG" id="cmet:K6K41_10690"/>
<dbReference type="Gene3D" id="3.40.50.80">
    <property type="entry name" value="Nucleotide-binding domain of ferredoxin-NADP reductase (FNR) module"/>
    <property type="match status" value="1"/>
</dbReference>
<evidence type="ECO:0000313" key="9">
    <source>
        <dbReference type="EMBL" id="QZO01782.1"/>
    </source>
</evidence>
<dbReference type="GO" id="GO:0046872">
    <property type="term" value="F:metal ion binding"/>
    <property type="evidence" value="ECO:0007669"/>
    <property type="project" value="UniProtKB-KW"/>
</dbReference>
<keyword evidence="3" id="KW-0479">Metal-binding</keyword>
<evidence type="ECO:0000256" key="5">
    <source>
        <dbReference type="ARBA" id="ARBA00023004"/>
    </source>
</evidence>
<dbReference type="GO" id="GO:0016491">
    <property type="term" value="F:oxidoreductase activity"/>
    <property type="evidence" value="ECO:0007669"/>
    <property type="project" value="UniProtKB-KW"/>
</dbReference>
<dbReference type="InterPro" id="IPR006058">
    <property type="entry name" value="2Fe2S_fd_BS"/>
</dbReference>
<evidence type="ECO:0000256" key="1">
    <source>
        <dbReference type="ARBA" id="ARBA00022630"/>
    </source>
</evidence>
<dbReference type="AlphaFoldDB" id="A0A9E6RCK4"/>
<evidence type="ECO:0000259" key="8">
    <source>
        <dbReference type="PROSITE" id="PS51384"/>
    </source>
</evidence>
<dbReference type="SUPFAM" id="SSF54292">
    <property type="entry name" value="2Fe-2S ferredoxin-like"/>
    <property type="match status" value="1"/>
</dbReference>
<sequence length="314" mass="33722">MTARIIMKLRVAAARLATADVLHLTLVHPSRPKLPAWEPGAHVDLRLPDGKIRQYSLCGDPQDLRTYEIAIKREDAGRGASRWAHEALVEGAIAHVSAPRNNFPIRDASRHLFVLGGIGVTPGLAMARRLRADGAEIAVHFCARTAAEAPLLTELSEACGDRLSTWFSGEGARFDAASVGPYSQGAALYVCGPHRLYEAVRDAALALGWPETAIHAEAFQAPVDENFKPEPFDATLASSGATLHVPADRSLLDVLREHGKIMPSSCELGVCGSCVCGYTEGVVIHRDAVISTADRQDRIAPCVSRARVSVTLDL</sequence>
<dbReference type="PROSITE" id="PS51085">
    <property type="entry name" value="2FE2S_FER_2"/>
    <property type="match status" value="1"/>
</dbReference>
<dbReference type="InterPro" id="IPR017927">
    <property type="entry name" value="FAD-bd_FR_type"/>
</dbReference>
<dbReference type="SUPFAM" id="SSF52343">
    <property type="entry name" value="Ferredoxin reductase-like, C-terminal NADP-linked domain"/>
    <property type="match status" value="1"/>
</dbReference>
<dbReference type="InterPro" id="IPR036010">
    <property type="entry name" value="2Fe-2S_ferredoxin-like_sf"/>
</dbReference>
<dbReference type="InterPro" id="IPR017938">
    <property type="entry name" value="Riboflavin_synthase-like_b-brl"/>
</dbReference>
<evidence type="ECO:0000256" key="4">
    <source>
        <dbReference type="ARBA" id="ARBA00023002"/>
    </source>
</evidence>
<proteinExistence type="predicted"/>
<feature type="domain" description="2Fe-2S ferredoxin-type" evidence="7">
    <location>
        <begin position="232"/>
        <end position="314"/>
    </location>
</feature>
<organism evidence="9 10">
    <name type="scientific">Chenggangzhangella methanolivorans</name>
    <dbReference type="NCBI Taxonomy" id="1437009"/>
    <lineage>
        <taxon>Bacteria</taxon>
        <taxon>Pseudomonadati</taxon>
        <taxon>Pseudomonadota</taxon>
        <taxon>Alphaproteobacteria</taxon>
        <taxon>Hyphomicrobiales</taxon>
        <taxon>Methylopilaceae</taxon>
        <taxon>Chenggangzhangella</taxon>
    </lineage>
</organism>
<evidence type="ECO:0000256" key="3">
    <source>
        <dbReference type="ARBA" id="ARBA00022723"/>
    </source>
</evidence>
<dbReference type="Pfam" id="PF00111">
    <property type="entry name" value="Fer2"/>
    <property type="match status" value="1"/>
</dbReference>
<dbReference type="PROSITE" id="PS00197">
    <property type="entry name" value="2FE2S_FER_1"/>
    <property type="match status" value="1"/>
</dbReference>
<dbReference type="SUPFAM" id="SSF63380">
    <property type="entry name" value="Riboflavin synthase domain-like"/>
    <property type="match status" value="1"/>
</dbReference>
<dbReference type="PRINTS" id="PR00409">
    <property type="entry name" value="PHDIOXRDTASE"/>
</dbReference>
<dbReference type="InterPro" id="IPR050415">
    <property type="entry name" value="MRET"/>
</dbReference>
<keyword evidence="6" id="KW-0411">Iron-sulfur</keyword>
<evidence type="ECO:0000256" key="6">
    <source>
        <dbReference type="ARBA" id="ARBA00023014"/>
    </source>
</evidence>
<evidence type="ECO:0000313" key="10">
    <source>
        <dbReference type="Proteomes" id="UP000825701"/>
    </source>
</evidence>
<dbReference type="InterPro" id="IPR012675">
    <property type="entry name" value="Beta-grasp_dom_sf"/>
</dbReference>
<keyword evidence="1" id="KW-0285">Flavoprotein</keyword>
<dbReference type="RefSeq" id="WP_261405118.1">
    <property type="nucleotide sequence ID" value="NZ_CP081869.1"/>
</dbReference>
<dbReference type="PANTHER" id="PTHR47354">
    <property type="entry name" value="NADH OXIDOREDUCTASE HCR"/>
    <property type="match status" value="1"/>
</dbReference>
<evidence type="ECO:0000259" key="7">
    <source>
        <dbReference type="PROSITE" id="PS51085"/>
    </source>
</evidence>